<dbReference type="PANTHER" id="PTHR30273">
    <property type="entry name" value="PERIPLASMIC SIGNAL SENSOR AND SIGMA FACTOR ACTIVATOR FECR-RELATED"/>
    <property type="match status" value="1"/>
</dbReference>
<dbReference type="Pfam" id="PF04773">
    <property type="entry name" value="FecR"/>
    <property type="match status" value="1"/>
</dbReference>
<sequence length="329" mass="37131">MADNNHIPETERKLAKQVQSVLEEKGTLLSIDDPLMDEIVNHKKSLYFRYEHELSESKVHSWNKISSSIQNDISGNPQNTKASSPFKYLNSQKSLYLKVAAALLLAALLSIIYLQLDFSKEQLLVEAESNQVTYTLGDESRIQLRPKSRLFITGQSAEEVRYKLEGEAFFNVTKNGQRRFLVDTRTGIVEVLGTSFNIREWNNKTVVYLQDGSLSLSTSNQTEKVTLNPGEAASVTADSVVAQPFQTDGEQYTSWQQNEIILNNRTVQSIVEELEYHYSIEILVPQNIQDEVLGGRLTLENRNLSLENLGIVLGGNFSSIEGNTYQFVE</sequence>
<feature type="transmembrane region" description="Helical" evidence="1">
    <location>
        <begin position="95"/>
        <end position="116"/>
    </location>
</feature>
<organism evidence="3 4">
    <name type="scientific">Rhodohalobacter sulfatireducens</name>
    <dbReference type="NCBI Taxonomy" id="2911366"/>
    <lineage>
        <taxon>Bacteria</taxon>
        <taxon>Pseudomonadati</taxon>
        <taxon>Balneolota</taxon>
        <taxon>Balneolia</taxon>
        <taxon>Balneolales</taxon>
        <taxon>Balneolaceae</taxon>
        <taxon>Rhodohalobacter</taxon>
    </lineage>
</organism>
<dbReference type="PANTHER" id="PTHR30273:SF2">
    <property type="entry name" value="PROTEIN FECR"/>
    <property type="match status" value="1"/>
</dbReference>
<feature type="domain" description="FecR protein" evidence="2">
    <location>
        <begin position="129"/>
        <end position="213"/>
    </location>
</feature>
<dbReference type="Gene3D" id="2.60.120.1440">
    <property type="match status" value="1"/>
</dbReference>
<evidence type="ECO:0000256" key="1">
    <source>
        <dbReference type="SAM" id="Phobius"/>
    </source>
</evidence>
<dbReference type="InterPro" id="IPR006860">
    <property type="entry name" value="FecR"/>
</dbReference>
<evidence type="ECO:0000313" key="3">
    <source>
        <dbReference type="EMBL" id="MCG2587817.1"/>
    </source>
</evidence>
<gene>
    <name evidence="3" type="ORF">L6773_04525</name>
</gene>
<dbReference type="InterPro" id="IPR012373">
    <property type="entry name" value="Ferrdict_sens_TM"/>
</dbReference>
<dbReference type="RefSeq" id="WP_237852661.1">
    <property type="nucleotide sequence ID" value="NZ_JAKLWS010000004.1"/>
</dbReference>
<reference evidence="3" key="1">
    <citation type="submission" date="2022-01" db="EMBL/GenBank/DDBJ databases">
        <authorList>
            <person name="Wang Y."/>
        </authorList>
    </citation>
    <scope>NUCLEOTIDE SEQUENCE</scope>
    <source>
        <strain evidence="3">WB101</strain>
    </source>
</reference>
<reference evidence="3" key="2">
    <citation type="submission" date="2024-05" db="EMBL/GenBank/DDBJ databases">
        <title>Rhodohalobacter halophilus gen. nov., sp. nov., a moderately halophilic member of the family Balneolaceae.</title>
        <authorList>
            <person name="Xia J."/>
        </authorList>
    </citation>
    <scope>NUCLEOTIDE SEQUENCE</scope>
    <source>
        <strain evidence="3">WB101</strain>
    </source>
</reference>
<comment type="caution">
    <text evidence="3">The sequence shown here is derived from an EMBL/GenBank/DDBJ whole genome shotgun (WGS) entry which is preliminary data.</text>
</comment>
<protein>
    <submittedName>
        <fullName evidence="3">FecR domain-containing protein</fullName>
    </submittedName>
</protein>
<keyword evidence="1" id="KW-1133">Transmembrane helix</keyword>
<dbReference type="EMBL" id="JAKLWS010000004">
    <property type="protein sequence ID" value="MCG2587817.1"/>
    <property type="molecule type" value="Genomic_DNA"/>
</dbReference>
<proteinExistence type="predicted"/>
<keyword evidence="1" id="KW-0812">Transmembrane</keyword>
<accession>A0ABS9KAD4</accession>
<keyword evidence="1" id="KW-0472">Membrane</keyword>
<evidence type="ECO:0000313" key="4">
    <source>
        <dbReference type="Proteomes" id="UP001165366"/>
    </source>
</evidence>
<keyword evidence="4" id="KW-1185">Reference proteome</keyword>
<dbReference type="Proteomes" id="UP001165366">
    <property type="component" value="Unassembled WGS sequence"/>
</dbReference>
<evidence type="ECO:0000259" key="2">
    <source>
        <dbReference type="Pfam" id="PF04773"/>
    </source>
</evidence>
<name>A0ABS9KAD4_9BACT</name>